<keyword evidence="5" id="KW-0805">Transcription regulation</keyword>
<dbReference type="PROSITE" id="PS50114">
    <property type="entry name" value="GATA_ZN_FINGER_2"/>
    <property type="match status" value="1"/>
</dbReference>
<feature type="region of interest" description="Disordered" evidence="10">
    <location>
        <begin position="18"/>
        <end position="47"/>
    </location>
</feature>
<feature type="compositionally biased region" description="Polar residues" evidence="10">
    <location>
        <begin position="18"/>
        <end position="43"/>
    </location>
</feature>
<evidence type="ECO:0000256" key="1">
    <source>
        <dbReference type="ARBA" id="ARBA00005694"/>
    </source>
</evidence>
<evidence type="ECO:0000313" key="12">
    <source>
        <dbReference type="EMBL" id="KAL1197371.1"/>
    </source>
</evidence>
<dbReference type="EMBL" id="JBANAX010000688">
    <property type="protein sequence ID" value="KAL1197371.1"/>
    <property type="molecule type" value="Genomic_DNA"/>
</dbReference>
<evidence type="ECO:0000256" key="7">
    <source>
        <dbReference type="ARBA" id="ARBA00023159"/>
    </source>
</evidence>
<dbReference type="PANTHER" id="PTHR45658">
    <property type="entry name" value="GATA TRANSCRIPTION FACTOR"/>
    <property type="match status" value="1"/>
</dbReference>
<organism evidence="12 13">
    <name type="scientific">Cardamine amara subsp. amara</name>
    <dbReference type="NCBI Taxonomy" id="228776"/>
    <lineage>
        <taxon>Eukaryota</taxon>
        <taxon>Viridiplantae</taxon>
        <taxon>Streptophyta</taxon>
        <taxon>Embryophyta</taxon>
        <taxon>Tracheophyta</taxon>
        <taxon>Spermatophyta</taxon>
        <taxon>Magnoliopsida</taxon>
        <taxon>eudicotyledons</taxon>
        <taxon>Gunneridae</taxon>
        <taxon>Pentapetalae</taxon>
        <taxon>rosids</taxon>
        <taxon>malvids</taxon>
        <taxon>Brassicales</taxon>
        <taxon>Brassicaceae</taxon>
        <taxon>Cardamineae</taxon>
        <taxon>Cardamine</taxon>
    </lineage>
</organism>
<dbReference type="InterPro" id="IPR051140">
    <property type="entry name" value="GATA_TF"/>
</dbReference>
<evidence type="ECO:0000256" key="3">
    <source>
        <dbReference type="ARBA" id="ARBA00022771"/>
    </source>
</evidence>
<keyword evidence="7" id="KW-0010">Activator</keyword>
<proteinExistence type="inferred from homology"/>
<dbReference type="Pfam" id="PF00320">
    <property type="entry name" value="GATA"/>
    <property type="match status" value="1"/>
</dbReference>
<evidence type="ECO:0000256" key="4">
    <source>
        <dbReference type="ARBA" id="ARBA00022833"/>
    </source>
</evidence>
<dbReference type="GO" id="GO:0008270">
    <property type="term" value="F:zinc ion binding"/>
    <property type="evidence" value="ECO:0007669"/>
    <property type="project" value="UniProtKB-KW"/>
</dbReference>
<comment type="caution">
    <text evidence="12">The sequence shown here is derived from an EMBL/GenBank/DDBJ whole genome shotgun (WGS) entry which is preliminary data.</text>
</comment>
<feature type="region of interest" description="Disordered" evidence="10">
    <location>
        <begin position="123"/>
        <end position="159"/>
    </location>
</feature>
<name>A0ABD1AEX3_CARAN</name>
<evidence type="ECO:0000256" key="8">
    <source>
        <dbReference type="ARBA" id="ARBA00023163"/>
    </source>
</evidence>
<reference evidence="12 13" key="1">
    <citation type="submission" date="2024-04" db="EMBL/GenBank/DDBJ databases">
        <title>Genome assembly C_amara_ONT_v2.</title>
        <authorList>
            <person name="Yant L."/>
            <person name="Moore C."/>
            <person name="Slenker M."/>
        </authorList>
    </citation>
    <scope>NUCLEOTIDE SEQUENCE [LARGE SCALE GENOMIC DNA]</scope>
    <source>
        <tissue evidence="12">Leaf</tissue>
    </source>
</reference>
<dbReference type="InterPro" id="IPR000679">
    <property type="entry name" value="Znf_GATA"/>
</dbReference>
<sequence>MKNEMDLTLRLGLPNQTVETPLSFTTPANTNQGTNVDGSSGANNDGGENLSFRQSLLREGAVIDNKVDVNRRVYNYIFNHFAGIGETLNFAPFPMSLSPPPSPTPAPVTPVVSDSVRIDVPARRARRNSSLARANARNADANASESSSSGSYSGGRTRGPRKCTNMYCNALNTPMWRRGPLGPKSLCNACGIKFRKDEDRRFRRN</sequence>
<keyword evidence="6" id="KW-0238">DNA-binding</keyword>
<feature type="compositionally biased region" description="Low complexity" evidence="10">
    <location>
        <begin position="128"/>
        <end position="151"/>
    </location>
</feature>
<dbReference type="InterPro" id="IPR013088">
    <property type="entry name" value="Znf_NHR/GATA"/>
</dbReference>
<evidence type="ECO:0000256" key="2">
    <source>
        <dbReference type="ARBA" id="ARBA00022723"/>
    </source>
</evidence>
<keyword evidence="2" id="KW-0479">Metal-binding</keyword>
<dbReference type="Proteomes" id="UP001558713">
    <property type="component" value="Unassembled WGS sequence"/>
</dbReference>
<dbReference type="Gene3D" id="3.30.50.10">
    <property type="entry name" value="Erythroid Transcription Factor GATA-1, subunit A"/>
    <property type="match status" value="1"/>
</dbReference>
<evidence type="ECO:0000256" key="6">
    <source>
        <dbReference type="ARBA" id="ARBA00023125"/>
    </source>
</evidence>
<dbReference type="GO" id="GO:0003677">
    <property type="term" value="F:DNA binding"/>
    <property type="evidence" value="ECO:0007669"/>
    <property type="project" value="UniProtKB-KW"/>
</dbReference>
<comment type="similarity">
    <text evidence="1">Belongs to the type IV zinc-finger family. Class A subfamily.</text>
</comment>
<protein>
    <submittedName>
        <fullName evidence="12">GATA transcription factor 29</fullName>
    </submittedName>
</protein>
<evidence type="ECO:0000256" key="5">
    <source>
        <dbReference type="ARBA" id="ARBA00023015"/>
    </source>
</evidence>
<accession>A0ABD1AEX3</accession>
<keyword evidence="4" id="KW-0862">Zinc</keyword>
<dbReference type="PANTHER" id="PTHR45658:SF102">
    <property type="entry name" value="GATA TRANSCRIPTION FACTOR 29"/>
    <property type="match status" value="1"/>
</dbReference>
<dbReference type="CDD" id="cd00202">
    <property type="entry name" value="ZnF_GATA"/>
    <property type="match status" value="1"/>
</dbReference>
<gene>
    <name evidence="12" type="ORF">V5N11_011960</name>
</gene>
<dbReference type="SMART" id="SM00401">
    <property type="entry name" value="ZnF_GATA"/>
    <property type="match status" value="1"/>
</dbReference>
<evidence type="ECO:0000256" key="10">
    <source>
        <dbReference type="SAM" id="MobiDB-lite"/>
    </source>
</evidence>
<evidence type="ECO:0000259" key="11">
    <source>
        <dbReference type="PROSITE" id="PS50114"/>
    </source>
</evidence>
<evidence type="ECO:0000256" key="9">
    <source>
        <dbReference type="PROSITE-ProRule" id="PRU00094"/>
    </source>
</evidence>
<feature type="domain" description="GATA-type" evidence="11">
    <location>
        <begin position="157"/>
        <end position="201"/>
    </location>
</feature>
<keyword evidence="13" id="KW-1185">Reference proteome</keyword>
<keyword evidence="3 9" id="KW-0863">Zinc-finger</keyword>
<evidence type="ECO:0000313" key="13">
    <source>
        <dbReference type="Proteomes" id="UP001558713"/>
    </source>
</evidence>
<dbReference type="AlphaFoldDB" id="A0ABD1AEX3"/>
<keyword evidence="8" id="KW-0804">Transcription</keyword>
<dbReference type="SUPFAM" id="SSF57716">
    <property type="entry name" value="Glucocorticoid receptor-like (DNA-binding domain)"/>
    <property type="match status" value="1"/>
</dbReference>